<evidence type="ECO:0000313" key="1">
    <source>
        <dbReference type="EMBL" id="QIK39218.1"/>
    </source>
</evidence>
<accession>A0A6G7VH93</accession>
<gene>
    <name evidence="1" type="ORF">GWK36_11490</name>
</gene>
<name>A0A6G7VH93_9GAMM</name>
<dbReference type="KEGG" id="cjap:GWK36_11490"/>
<keyword evidence="2" id="KW-1185">Reference proteome</keyword>
<organism evidence="1 2">
    <name type="scientific">Caldichromatium japonicum</name>
    <dbReference type="NCBI Taxonomy" id="2699430"/>
    <lineage>
        <taxon>Bacteria</taxon>
        <taxon>Pseudomonadati</taxon>
        <taxon>Pseudomonadota</taxon>
        <taxon>Gammaproteobacteria</taxon>
        <taxon>Chromatiales</taxon>
        <taxon>Chromatiaceae</taxon>
        <taxon>Caldichromatium</taxon>
    </lineage>
</organism>
<dbReference type="AlphaFoldDB" id="A0A6G7VH93"/>
<dbReference type="Proteomes" id="UP000502699">
    <property type="component" value="Chromosome"/>
</dbReference>
<reference evidence="2" key="1">
    <citation type="submission" date="2020-01" db="EMBL/GenBank/DDBJ databases">
        <title>Caldichromatium gen. nov., sp. nov., a thermophilic purple sulfur bacterium member of the family Chromatiaceae isolated from Nakabusa hot spring, Japan.</title>
        <authorList>
            <person name="Saini M.K."/>
            <person name="Hanada S."/>
            <person name="Tank M."/>
        </authorList>
    </citation>
    <scope>NUCLEOTIDE SEQUENCE [LARGE SCALE GENOMIC DNA]</scope>
    <source>
        <strain evidence="2">No.7</strain>
    </source>
</reference>
<sequence>MFATLAWTAAAQAGLALDAATQDLLIEAVTAAADLDAYHARCRGDLSGRRAENLNKLLVSKLRLTVLGIQDDLFPEHNYRRAQERLERAFVERLQQAGGCAGAKGSEFPELLRQRYEQALDAIQRLP</sequence>
<dbReference type="EMBL" id="CP048029">
    <property type="protein sequence ID" value="QIK39218.1"/>
    <property type="molecule type" value="Genomic_DNA"/>
</dbReference>
<protein>
    <submittedName>
        <fullName evidence="1">Uncharacterized protein</fullName>
    </submittedName>
</protein>
<evidence type="ECO:0000313" key="2">
    <source>
        <dbReference type="Proteomes" id="UP000502699"/>
    </source>
</evidence>
<proteinExistence type="predicted"/>